<gene>
    <name evidence="4" type="ORF">HY834_21255</name>
</gene>
<comment type="caution">
    <text evidence="4">The sequence shown here is derived from an EMBL/GenBank/DDBJ whole genome shotgun (WGS) entry which is preliminary data.</text>
</comment>
<sequence>MLLPFGKPSVARTVGVLVVAFGVLVGGTWLIAKATSDYLLAQSATITARNWAQYMVASVADLEHIASGELPSAASTVFLEGARKAGQLFRYEIFNREGFSQLIADQEQIAPVDISEFSADAAAAIKSGRPVLQTVAGSPGFPSYFARAYVPVIVEGRPIAIVAAYVDQTDQRDSFYGTFLVGAVALCLLTGVSFGAPAFAWYSRTREKQQADRRIRFLAHHDALTGLSNRAQLIDEMNTAFAVSVAGGDELAVHFIDIDHFKEVNDTLGHDGGDFLLKTVAERLRAVTRLGDTVARLGGDEFVVLETGVVSRNQVEEFAHRLTAAIAEPIRFKEQEIITTVSVGVALAPADGATPERLLKSADLALYKSKFDGRNCVRFFVPEMDADLVNRIALERVIRDAVAHGGFELHFQPLFEVSDRTLLGFEALLRLRGADGEFIPPMTLIPIAEEIRVIDKIGAWVLKEACRTAATWPSHLTVAVNLSPSQFAAGSVSDMVAATLAETGFEAHRLELEITETLLLGNSEAIMAELDKLKAMGVVIVMDDFGTGYSSLSYLWRFPFDKIKIDRSFMQGLGNSGHNAETVIKTIIALGRELDMNVTVEGVETAKQAAFLDAANGDQVQGFFFGRPMPASDVAAEILANRPRPDEPEIPAQARAR</sequence>
<dbReference type="Proteomes" id="UP000782610">
    <property type="component" value="Unassembled WGS sequence"/>
</dbReference>
<keyword evidence="1" id="KW-0812">Transmembrane</keyword>
<keyword evidence="1" id="KW-1133">Transmembrane helix</keyword>
<accession>A0A933L767</accession>
<feature type="transmembrane region" description="Helical" evidence="1">
    <location>
        <begin position="179"/>
        <end position="202"/>
    </location>
</feature>
<evidence type="ECO:0000313" key="5">
    <source>
        <dbReference type="Proteomes" id="UP000782610"/>
    </source>
</evidence>
<dbReference type="Pfam" id="PF00563">
    <property type="entry name" value="EAL"/>
    <property type="match status" value="1"/>
</dbReference>
<dbReference type="SUPFAM" id="SSF141868">
    <property type="entry name" value="EAL domain-like"/>
    <property type="match status" value="1"/>
</dbReference>
<dbReference type="SUPFAM" id="SSF55073">
    <property type="entry name" value="Nucleotide cyclase"/>
    <property type="match status" value="1"/>
</dbReference>
<dbReference type="Gene3D" id="3.30.70.270">
    <property type="match status" value="1"/>
</dbReference>
<dbReference type="Gene3D" id="3.20.20.450">
    <property type="entry name" value="EAL domain"/>
    <property type="match status" value="1"/>
</dbReference>
<dbReference type="PANTHER" id="PTHR44757">
    <property type="entry name" value="DIGUANYLATE CYCLASE DGCP"/>
    <property type="match status" value="1"/>
</dbReference>
<feature type="domain" description="EAL" evidence="2">
    <location>
        <begin position="391"/>
        <end position="642"/>
    </location>
</feature>
<dbReference type="CDD" id="cd01948">
    <property type="entry name" value="EAL"/>
    <property type="match status" value="1"/>
</dbReference>
<dbReference type="CDD" id="cd01949">
    <property type="entry name" value="GGDEF"/>
    <property type="match status" value="1"/>
</dbReference>
<dbReference type="InterPro" id="IPR001633">
    <property type="entry name" value="EAL_dom"/>
</dbReference>
<dbReference type="FunFam" id="3.30.70.270:FF:000001">
    <property type="entry name" value="Diguanylate cyclase domain protein"/>
    <property type="match status" value="1"/>
</dbReference>
<dbReference type="EMBL" id="JACRAF010000069">
    <property type="protein sequence ID" value="MBI4924273.1"/>
    <property type="molecule type" value="Genomic_DNA"/>
</dbReference>
<dbReference type="GO" id="GO:0003824">
    <property type="term" value="F:catalytic activity"/>
    <property type="evidence" value="ECO:0007669"/>
    <property type="project" value="UniProtKB-ARBA"/>
</dbReference>
<name>A0A933L767_9HYPH</name>
<evidence type="ECO:0000259" key="3">
    <source>
        <dbReference type="PROSITE" id="PS50887"/>
    </source>
</evidence>
<dbReference type="AlphaFoldDB" id="A0A933L767"/>
<protein>
    <submittedName>
        <fullName evidence="4">EAL domain-containing protein</fullName>
    </submittedName>
</protein>
<keyword evidence="1" id="KW-0472">Membrane</keyword>
<evidence type="ECO:0000313" key="4">
    <source>
        <dbReference type="EMBL" id="MBI4924273.1"/>
    </source>
</evidence>
<proteinExistence type="predicted"/>
<reference evidence="4" key="1">
    <citation type="submission" date="2020-07" db="EMBL/GenBank/DDBJ databases">
        <title>Huge and variable diversity of episymbiotic CPR bacteria and DPANN archaea in groundwater ecosystems.</title>
        <authorList>
            <person name="He C.Y."/>
            <person name="Keren R."/>
            <person name="Whittaker M."/>
            <person name="Farag I.F."/>
            <person name="Doudna J."/>
            <person name="Cate J.H.D."/>
            <person name="Banfield J.F."/>
        </authorList>
    </citation>
    <scope>NUCLEOTIDE SEQUENCE</scope>
    <source>
        <strain evidence="4">NC_groundwater_1586_Pr3_B-0.1um_66_15</strain>
    </source>
</reference>
<dbReference type="InterPro" id="IPR000160">
    <property type="entry name" value="GGDEF_dom"/>
</dbReference>
<dbReference type="InterPro" id="IPR035919">
    <property type="entry name" value="EAL_sf"/>
</dbReference>
<evidence type="ECO:0000259" key="2">
    <source>
        <dbReference type="PROSITE" id="PS50883"/>
    </source>
</evidence>
<dbReference type="NCBIfam" id="TIGR00254">
    <property type="entry name" value="GGDEF"/>
    <property type="match status" value="1"/>
</dbReference>
<dbReference type="InterPro" id="IPR052155">
    <property type="entry name" value="Biofilm_reg_signaling"/>
</dbReference>
<dbReference type="InterPro" id="IPR043128">
    <property type="entry name" value="Rev_trsase/Diguanyl_cyclase"/>
</dbReference>
<dbReference type="SMART" id="SM00052">
    <property type="entry name" value="EAL"/>
    <property type="match status" value="1"/>
</dbReference>
<dbReference type="Pfam" id="PF00990">
    <property type="entry name" value="GGDEF"/>
    <property type="match status" value="1"/>
</dbReference>
<dbReference type="PROSITE" id="PS50887">
    <property type="entry name" value="GGDEF"/>
    <property type="match status" value="1"/>
</dbReference>
<feature type="domain" description="GGDEF" evidence="3">
    <location>
        <begin position="249"/>
        <end position="382"/>
    </location>
</feature>
<dbReference type="SMART" id="SM00267">
    <property type="entry name" value="GGDEF"/>
    <property type="match status" value="1"/>
</dbReference>
<dbReference type="PANTHER" id="PTHR44757:SF2">
    <property type="entry name" value="BIOFILM ARCHITECTURE MAINTENANCE PROTEIN MBAA"/>
    <property type="match status" value="1"/>
</dbReference>
<evidence type="ECO:0000256" key="1">
    <source>
        <dbReference type="SAM" id="Phobius"/>
    </source>
</evidence>
<feature type="transmembrane region" description="Helical" evidence="1">
    <location>
        <begin position="12"/>
        <end position="32"/>
    </location>
</feature>
<dbReference type="PROSITE" id="PS50883">
    <property type="entry name" value="EAL"/>
    <property type="match status" value="1"/>
</dbReference>
<organism evidence="4 5">
    <name type="scientific">Devosia nanyangense</name>
    <dbReference type="NCBI Taxonomy" id="1228055"/>
    <lineage>
        <taxon>Bacteria</taxon>
        <taxon>Pseudomonadati</taxon>
        <taxon>Pseudomonadota</taxon>
        <taxon>Alphaproteobacteria</taxon>
        <taxon>Hyphomicrobiales</taxon>
        <taxon>Devosiaceae</taxon>
        <taxon>Devosia</taxon>
    </lineage>
</organism>
<dbReference type="InterPro" id="IPR029787">
    <property type="entry name" value="Nucleotide_cyclase"/>
</dbReference>